<organism evidence="2 3">
    <name type="scientific">Leptospira fainei serovar Hurstbridge str. BUT 6</name>
    <dbReference type="NCBI Taxonomy" id="1193011"/>
    <lineage>
        <taxon>Bacteria</taxon>
        <taxon>Pseudomonadati</taxon>
        <taxon>Spirochaetota</taxon>
        <taxon>Spirochaetia</taxon>
        <taxon>Leptospirales</taxon>
        <taxon>Leptospiraceae</taxon>
        <taxon>Leptospira</taxon>
    </lineage>
</organism>
<evidence type="ECO:0000313" key="3">
    <source>
        <dbReference type="Proteomes" id="UP000014540"/>
    </source>
</evidence>
<keyword evidence="3" id="KW-1185">Reference proteome</keyword>
<evidence type="ECO:0000259" key="1">
    <source>
        <dbReference type="Pfam" id="PF13460"/>
    </source>
</evidence>
<dbReference type="CDD" id="cd05250">
    <property type="entry name" value="CC3_like_SDR_a"/>
    <property type="match status" value="1"/>
</dbReference>
<dbReference type="Pfam" id="PF13460">
    <property type="entry name" value="NAD_binding_10"/>
    <property type="match status" value="1"/>
</dbReference>
<dbReference type="Proteomes" id="UP000014540">
    <property type="component" value="Unassembled WGS sequence"/>
</dbReference>
<gene>
    <name evidence="2" type="ORF">LEP1GSC058_0721</name>
</gene>
<name>S3W6J9_9LEPT</name>
<dbReference type="InterPro" id="IPR036291">
    <property type="entry name" value="NAD(P)-bd_dom_sf"/>
</dbReference>
<dbReference type="PANTHER" id="PTHR14097">
    <property type="entry name" value="OXIDOREDUCTASE HTATIP2"/>
    <property type="match status" value="1"/>
</dbReference>
<reference evidence="2" key="1">
    <citation type="submission" date="2013-04" db="EMBL/GenBank/DDBJ databases">
        <authorList>
            <person name="Harkins D.M."/>
            <person name="Durkin A.S."/>
            <person name="Selengut J.D."/>
            <person name="Sanka R."/>
            <person name="DePew J."/>
            <person name="Purushe J."/>
            <person name="Ahmed A."/>
            <person name="van der Linden H."/>
            <person name="Goris M.G.A."/>
            <person name="Hartskeerl R.A."/>
            <person name="Vinetz J.M."/>
            <person name="Sutton G.G."/>
            <person name="Nelson W.C."/>
            <person name="Fouts D.E."/>
        </authorList>
    </citation>
    <scope>NUCLEOTIDE SEQUENCE [LARGE SCALE GENOMIC DNA]</scope>
    <source>
        <strain evidence="2">BUT 6</strain>
    </source>
</reference>
<evidence type="ECO:0000313" key="2">
    <source>
        <dbReference type="EMBL" id="EPG75782.1"/>
    </source>
</evidence>
<dbReference type="AlphaFoldDB" id="S3W6J9"/>
<dbReference type="SUPFAM" id="SSF51735">
    <property type="entry name" value="NAD(P)-binding Rossmann-fold domains"/>
    <property type="match status" value="1"/>
</dbReference>
<dbReference type="InterPro" id="IPR016040">
    <property type="entry name" value="NAD(P)-bd_dom"/>
</dbReference>
<dbReference type="STRING" id="1193011.LEP1GSC058_0721"/>
<dbReference type="Gene3D" id="3.40.50.720">
    <property type="entry name" value="NAD(P)-binding Rossmann-like Domain"/>
    <property type="match status" value="1"/>
</dbReference>
<dbReference type="EMBL" id="AKWZ02000002">
    <property type="protein sequence ID" value="EPG75782.1"/>
    <property type="molecule type" value="Genomic_DNA"/>
</dbReference>
<accession>S3W6J9</accession>
<feature type="domain" description="NAD(P)-binding" evidence="1">
    <location>
        <begin position="10"/>
        <end position="160"/>
    </location>
</feature>
<dbReference type="RefSeq" id="WP_016547903.1">
    <property type="nucleotide sequence ID" value="NZ_AKWZ02000002.1"/>
</dbReference>
<proteinExistence type="predicted"/>
<dbReference type="PANTHER" id="PTHR14097:SF7">
    <property type="entry name" value="OXIDOREDUCTASE HTATIP2"/>
    <property type="match status" value="1"/>
</dbReference>
<dbReference type="OrthoDB" id="9798632at2"/>
<sequence length="233" mass="25801">MKNRIAVVAGGTGLVGSQLVRELLLDADWDKVYMIVRRPLSWSHPKLEPILVDWNHFPDLPKGVTDAFSALGTTIKQAGSREDFRKVDFDYAITFAKAAKSIGAKGFSLVSALGADPESIVFYNKVKGELEREISRLGFEYLGIFRPSLLEGDRKEFRIGEKIGAILAIFLNPILIGPLKKYRSIEGTVVAKAMLNVAWADLRGNIIIDSDKIQELGSSNVRAKISEILKKEI</sequence>
<comment type="caution">
    <text evidence="2">The sequence shown here is derived from an EMBL/GenBank/DDBJ whole genome shotgun (WGS) entry which is preliminary data.</text>
</comment>
<protein>
    <submittedName>
        <fullName evidence="2">NADH(P)-binding protein, PF13460 family</fullName>
    </submittedName>
</protein>